<sequence precursor="true">MMVRKITIATAIGLLFIGSGVLAESQYGYKDDATGNVTATAQAKVQVTVPKLILLRVGTAGTTVDQLTFDASPTVNSAPGSTLADGSNQEATWDGVAPLFADTGGQDLNAFVWTNALNGANLTCATTADAMFTAGEGLTSSNVEVARSAGTLNHPGATTACGTTVPVTRNTLMTATWTYSIKGTTLAQAAAGVHTQTTTYTATTL</sequence>
<proteinExistence type="predicted"/>
<keyword evidence="2" id="KW-1185">Reference proteome</keyword>
<organism evidence="1 2">
    <name type="scientific">Thiothrix nivea (strain ATCC 35100 / DSM 5205 / JP2)</name>
    <dbReference type="NCBI Taxonomy" id="870187"/>
    <lineage>
        <taxon>Bacteria</taxon>
        <taxon>Pseudomonadati</taxon>
        <taxon>Pseudomonadota</taxon>
        <taxon>Gammaproteobacteria</taxon>
        <taxon>Thiotrichales</taxon>
        <taxon>Thiotrichaceae</taxon>
        <taxon>Thiothrix</taxon>
    </lineage>
</organism>
<evidence type="ECO:0000313" key="1">
    <source>
        <dbReference type="EMBL" id="EIJ34623.1"/>
    </source>
</evidence>
<accession>A0A656HE36</accession>
<evidence type="ECO:0000313" key="2">
    <source>
        <dbReference type="Proteomes" id="UP000005317"/>
    </source>
</evidence>
<dbReference type="EMBL" id="JH651384">
    <property type="protein sequence ID" value="EIJ34623.1"/>
    <property type="molecule type" value="Genomic_DNA"/>
</dbReference>
<dbReference type="Proteomes" id="UP000005317">
    <property type="component" value="Unassembled WGS sequence"/>
</dbReference>
<protein>
    <submittedName>
        <fullName evidence="1">Uncharacterized protein</fullName>
    </submittedName>
</protein>
<reference evidence="2" key="1">
    <citation type="journal article" date="2011" name="Stand. Genomic Sci.">
        <title>Genome sequence of the filamentous, gliding Thiothrix nivea neotype strain (JP2(T)).</title>
        <authorList>
            <person name="Lapidus A."/>
            <person name="Nolan M."/>
            <person name="Lucas S."/>
            <person name="Glavina Del Rio T."/>
            <person name="Tice H."/>
            <person name="Cheng J.F."/>
            <person name="Tapia R."/>
            <person name="Han C."/>
            <person name="Goodwin L."/>
            <person name="Pitluck S."/>
            <person name="Liolios K."/>
            <person name="Pagani I."/>
            <person name="Ivanova N."/>
            <person name="Huntemann M."/>
            <person name="Mavromatis K."/>
            <person name="Mikhailova N."/>
            <person name="Pati A."/>
            <person name="Chen A."/>
            <person name="Palaniappan K."/>
            <person name="Land M."/>
            <person name="Brambilla E.M."/>
            <person name="Rohde M."/>
            <person name="Abt B."/>
            <person name="Verbarg S."/>
            <person name="Goker M."/>
            <person name="Bristow J."/>
            <person name="Eisen J.A."/>
            <person name="Markowitz V."/>
            <person name="Hugenholtz P."/>
            <person name="Kyrpides N.C."/>
            <person name="Klenk H.P."/>
            <person name="Woyke T."/>
        </authorList>
    </citation>
    <scope>NUCLEOTIDE SEQUENCE [LARGE SCALE GENOMIC DNA]</scope>
    <source>
        <strain evidence="2">ATCC 35100 / DSM 5205 / JP2</strain>
    </source>
</reference>
<dbReference type="AlphaFoldDB" id="A0A656HE36"/>
<name>A0A656HE36_THINJ</name>
<gene>
    <name evidence="1" type="ORF">Thini_2051</name>
</gene>
<dbReference type="OrthoDB" id="8859596at2"/>